<sequence length="428" mass="48779">MTKAAEPLKLDRTAVKELAAAWKQLLLPGQAAPSVWLEAAAPLGTLTEEEAENGPAASLWYPPDLPGDAYDAIIHRIRGETQRHNRNNVTRTEAYRAVYSRCPELHWAMLAHMVSRNGGWNMTDLQGEWLPRLLGLDKREPTFQFLERANWLIFGDAYPQLLLYEASLRYGRDLSRLLPAFGVSRFMQPVWAQFWRRRDPVPLTISLIVNEQHVIEKRVVQHPYYQKKVLGTLFFGMQSLLQLNQVVFPYHLEPAAYLEKQDGRQRGSDLRLAGLVLESFGSLKERIEFGKRLYAMLFGIPEVREGVHQFARQVRHTGSRSDYAPHLFAPLRHGPPQRPYRERLSGLRLRPQAEALYSPRLADAWPDCSADPAEPGDWFAASSAVTPYFGELRMPLSFEMTNEYGFGLSKVEMAVLTAQEIGVARSRL</sequence>
<gene>
    <name evidence="1" type="ORF">DNH61_21700</name>
</gene>
<dbReference type="AlphaFoldDB" id="A0A2W1L401"/>
<comment type="caution">
    <text evidence="1">The sequence shown here is derived from an EMBL/GenBank/DDBJ whole genome shotgun (WGS) entry which is preliminary data.</text>
</comment>
<dbReference type="Proteomes" id="UP000249522">
    <property type="component" value="Unassembled WGS sequence"/>
</dbReference>
<evidence type="ECO:0000313" key="2">
    <source>
        <dbReference type="Proteomes" id="UP000249522"/>
    </source>
</evidence>
<keyword evidence="2" id="KW-1185">Reference proteome</keyword>
<dbReference type="InterPro" id="IPR019658">
    <property type="entry name" value="DUF2515"/>
</dbReference>
<dbReference type="Pfam" id="PF10720">
    <property type="entry name" value="DUF2515"/>
    <property type="match status" value="1"/>
</dbReference>
<organism evidence="1 2">
    <name type="scientific">Paenibacillus sambharensis</name>
    <dbReference type="NCBI Taxonomy" id="1803190"/>
    <lineage>
        <taxon>Bacteria</taxon>
        <taxon>Bacillati</taxon>
        <taxon>Bacillota</taxon>
        <taxon>Bacilli</taxon>
        <taxon>Bacillales</taxon>
        <taxon>Paenibacillaceae</taxon>
        <taxon>Paenibacillus</taxon>
    </lineage>
</organism>
<reference evidence="1 2" key="1">
    <citation type="submission" date="2018-06" db="EMBL/GenBank/DDBJ databases">
        <title>Paenibacillus imtechensis sp. nov.</title>
        <authorList>
            <person name="Pinnaka A.K."/>
            <person name="Singh H."/>
            <person name="Kaur M."/>
        </authorList>
    </citation>
    <scope>NUCLEOTIDE SEQUENCE [LARGE SCALE GENOMIC DNA]</scope>
    <source>
        <strain evidence="1 2">SMB1</strain>
    </source>
</reference>
<protein>
    <submittedName>
        <fullName evidence="1">DUF2515 domain-containing protein</fullName>
    </submittedName>
</protein>
<proteinExistence type="predicted"/>
<dbReference type="EMBL" id="QKRB01000057">
    <property type="protein sequence ID" value="PZD93703.1"/>
    <property type="molecule type" value="Genomic_DNA"/>
</dbReference>
<name>A0A2W1L401_9BACL</name>
<evidence type="ECO:0000313" key="1">
    <source>
        <dbReference type="EMBL" id="PZD93703.1"/>
    </source>
</evidence>
<dbReference type="OrthoDB" id="2690514at2"/>
<accession>A0A2W1L401</accession>